<evidence type="ECO:0000313" key="3">
    <source>
        <dbReference type="Proteomes" id="UP000637423"/>
    </source>
</evidence>
<comment type="similarity">
    <text evidence="1">Belongs to the enoyl-CoA hydratase/isomerase family.</text>
</comment>
<dbReference type="SUPFAM" id="SSF52096">
    <property type="entry name" value="ClpP/crotonase"/>
    <property type="match status" value="1"/>
</dbReference>
<dbReference type="Pfam" id="PF00378">
    <property type="entry name" value="ECH_1"/>
    <property type="match status" value="1"/>
</dbReference>
<dbReference type="EMBL" id="BMED01000001">
    <property type="protein sequence ID" value="GGC69750.1"/>
    <property type="molecule type" value="Genomic_DNA"/>
</dbReference>
<accession>A0A916UET8</accession>
<organism evidence="2 3">
    <name type="scientific">Undibacterium terreum</name>
    <dbReference type="NCBI Taxonomy" id="1224302"/>
    <lineage>
        <taxon>Bacteria</taxon>
        <taxon>Pseudomonadati</taxon>
        <taxon>Pseudomonadota</taxon>
        <taxon>Betaproteobacteria</taxon>
        <taxon>Burkholderiales</taxon>
        <taxon>Oxalobacteraceae</taxon>
        <taxon>Undibacterium</taxon>
    </lineage>
</organism>
<dbReference type="AlphaFoldDB" id="A0A916UET8"/>
<dbReference type="Gene3D" id="1.10.12.10">
    <property type="entry name" value="Lyase 2-enoyl-coa Hydratase, Chain A, domain 2"/>
    <property type="match status" value="1"/>
</dbReference>
<dbReference type="GO" id="GO:0003824">
    <property type="term" value="F:catalytic activity"/>
    <property type="evidence" value="ECO:0007669"/>
    <property type="project" value="UniProtKB-ARBA"/>
</dbReference>
<evidence type="ECO:0000256" key="1">
    <source>
        <dbReference type="ARBA" id="ARBA00005254"/>
    </source>
</evidence>
<reference evidence="2" key="2">
    <citation type="submission" date="2020-09" db="EMBL/GenBank/DDBJ databases">
        <authorList>
            <person name="Sun Q."/>
            <person name="Zhou Y."/>
        </authorList>
    </citation>
    <scope>NUCLEOTIDE SEQUENCE</scope>
    <source>
        <strain evidence="2">CGMCC 1.10998</strain>
    </source>
</reference>
<dbReference type="InterPro" id="IPR029045">
    <property type="entry name" value="ClpP/crotonase-like_dom_sf"/>
</dbReference>
<dbReference type="InterPro" id="IPR051683">
    <property type="entry name" value="Enoyl-CoA_Hydratase/Isomerase"/>
</dbReference>
<dbReference type="Proteomes" id="UP000637423">
    <property type="component" value="Unassembled WGS sequence"/>
</dbReference>
<keyword evidence="3" id="KW-1185">Reference proteome</keyword>
<evidence type="ECO:0000313" key="2">
    <source>
        <dbReference type="EMBL" id="GGC69750.1"/>
    </source>
</evidence>
<dbReference type="CDD" id="cd06558">
    <property type="entry name" value="crotonase-like"/>
    <property type="match status" value="1"/>
</dbReference>
<dbReference type="RefSeq" id="WP_188565377.1">
    <property type="nucleotide sequence ID" value="NZ_BMED01000001.1"/>
</dbReference>
<dbReference type="Gene3D" id="3.90.226.10">
    <property type="entry name" value="2-enoyl-CoA Hydratase, Chain A, domain 1"/>
    <property type="match status" value="1"/>
</dbReference>
<reference evidence="2" key="1">
    <citation type="journal article" date="2014" name="Int. J. Syst. Evol. Microbiol.">
        <title>Complete genome sequence of Corynebacterium casei LMG S-19264T (=DSM 44701T), isolated from a smear-ripened cheese.</title>
        <authorList>
            <consortium name="US DOE Joint Genome Institute (JGI-PGF)"/>
            <person name="Walter F."/>
            <person name="Albersmeier A."/>
            <person name="Kalinowski J."/>
            <person name="Ruckert C."/>
        </authorList>
    </citation>
    <scope>NUCLEOTIDE SEQUENCE</scope>
    <source>
        <strain evidence="2">CGMCC 1.10998</strain>
    </source>
</reference>
<dbReference type="PANTHER" id="PTHR42964:SF1">
    <property type="entry name" value="POLYKETIDE BIOSYNTHESIS ENOYL-COA HYDRATASE PKSH-RELATED"/>
    <property type="match status" value="1"/>
</dbReference>
<dbReference type="InterPro" id="IPR014748">
    <property type="entry name" value="Enoyl-CoA_hydra_C"/>
</dbReference>
<name>A0A916UET8_9BURK</name>
<comment type="caution">
    <text evidence="2">The sequence shown here is derived from an EMBL/GenBank/DDBJ whole genome shotgun (WGS) entry which is preliminary data.</text>
</comment>
<protein>
    <submittedName>
        <fullName evidence="2">Enoyl-CoA hydratase</fullName>
    </submittedName>
</protein>
<proteinExistence type="inferred from homology"/>
<sequence length="258" mass="27940">MATHLTKDKGLATIVFDYPAKLNVMGLNEIREFSRVTQEIADDSSVKVVLIRANGPIFGAGGDLGSFGPDCCDPPEILREIGKELNPTILRLRGMPAIVVAAVHGAVSGGSMGPMNAADMVIAAKGTRFNTAYARVGASPDAGSTWFLPRIVGARKTMELMLLADNFDADTALRLGLVNQVVPPEQLRDVTDKLVARLLHGPHETYIRMKRLIHQSCSTSLAQQLDDEIEHFATVSKTRDFEEGISAFMNKRAPHFGA</sequence>
<gene>
    <name evidence="2" type="primary">paaG</name>
    <name evidence="2" type="ORF">GCM10011396_15960</name>
</gene>
<dbReference type="GO" id="GO:0008300">
    <property type="term" value="P:isoprenoid catabolic process"/>
    <property type="evidence" value="ECO:0007669"/>
    <property type="project" value="TreeGrafter"/>
</dbReference>
<dbReference type="InterPro" id="IPR001753">
    <property type="entry name" value="Enoyl-CoA_hydra/iso"/>
</dbReference>
<dbReference type="PANTHER" id="PTHR42964">
    <property type="entry name" value="ENOYL-COA HYDRATASE"/>
    <property type="match status" value="1"/>
</dbReference>